<dbReference type="PIRSF" id="PIRSF021700">
    <property type="entry name" value="3_dmu_93_MTrfase"/>
    <property type="match status" value="1"/>
</dbReference>
<organism evidence="2">
    <name type="scientific">Ornithinibacillus sp. 4-3</name>
    <dbReference type="NCBI Taxonomy" id="3231488"/>
    <lineage>
        <taxon>Bacteria</taxon>
        <taxon>Bacillati</taxon>
        <taxon>Bacillota</taxon>
        <taxon>Bacilli</taxon>
        <taxon>Bacillales</taxon>
        <taxon>Bacillaceae</taxon>
        <taxon>Ornithinibacillus</taxon>
    </lineage>
</organism>
<feature type="domain" description="PhnB-like" evidence="1">
    <location>
        <begin position="3"/>
        <end position="127"/>
    </location>
</feature>
<dbReference type="RefSeq" id="WP_368654627.1">
    <property type="nucleotide sequence ID" value="NZ_CP162599.1"/>
</dbReference>
<protein>
    <submittedName>
        <fullName evidence="2">VOC family protein</fullName>
    </submittedName>
</protein>
<proteinExistence type="predicted"/>
<reference evidence="2" key="1">
    <citation type="submission" date="2024-07" db="EMBL/GenBank/DDBJ databases">
        <title>Halotolerant mesophilic bacterium Ornithinibacillus sp. 4-3, sp. nov., isolated from soil.</title>
        <authorList>
            <person name="Sidarenka A.V."/>
            <person name="Guliayeva D.E."/>
            <person name="Leanovich S.I."/>
            <person name="Hileuskaya K.S."/>
            <person name="Akhremchuk A.E."/>
            <person name="Sikolenko M.A."/>
            <person name="Valentovich L.N."/>
        </authorList>
    </citation>
    <scope>NUCLEOTIDE SEQUENCE</scope>
    <source>
        <strain evidence="2">4-3</strain>
    </source>
</reference>
<dbReference type="Pfam" id="PF06983">
    <property type="entry name" value="3-dmu-9_3-mt"/>
    <property type="match status" value="1"/>
</dbReference>
<name>A0AB39HTB7_9BACI</name>
<dbReference type="InterPro" id="IPR029068">
    <property type="entry name" value="Glyas_Bleomycin-R_OHBP_Dase"/>
</dbReference>
<gene>
    <name evidence="2" type="ORF">AB4Y30_06245</name>
</gene>
<dbReference type="PANTHER" id="PTHR33990:SF4">
    <property type="entry name" value="PHNB-LIKE DOMAIN-CONTAINING PROTEIN"/>
    <property type="match status" value="1"/>
</dbReference>
<dbReference type="Gene3D" id="3.30.720.110">
    <property type="match status" value="1"/>
</dbReference>
<dbReference type="SUPFAM" id="SSF54593">
    <property type="entry name" value="Glyoxalase/Bleomycin resistance protein/Dihydroxybiphenyl dioxygenase"/>
    <property type="match status" value="1"/>
</dbReference>
<dbReference type="Gene3D" id="3.30.720.100">
    <property type="match status" value="1"/>
</dbReference>
<dbReference type="InterPro" id="IPR009725">
    <property type="entry name" value="3_dmu_93_MTrfase"/>
</dbReference>
<evidence type="ECO:0000259" key="1">
    <source>
        <dbReference type="Pfam" id="PF06983"/>
    </source>
</evidence>
<dbReference type="CDD" id="cd06588">
    <property type="entry name" value="PhnB_like"/>
    <property type="match status" value="1"/>
</dbReference>
<sequence length="130" mass="14668">MKKAAPFLMFQGNAEEAINFYVDKFKEAELKSMTYYQANGAGTEGEVASAVFAVKGQEFMSFDSPIKHQFDFTPSFSVFITCESEDEIDTLYAKLLEDGHPLMPIGAYGFSKKFGWVNDRFGVSWQLNLE</sequence>
<accession>A0AB39HTB7</accession>
<dbReference type="AlphaFoldDB" id="A0AB39HTB7"/>
<dbReference type="EMBL" id="CP162599">
    <property type="protein sequence ID" value="XDK33949.1"/>
    <property type="molecule type" value="Genomic_DNA"/>
</dbReference>
<dbReference type="InterPro" id="IPR028973">
    <property type="entry name" value="PhnB-like"/>
</dbReference>
<evidence type="ECO:0000313" key="2">
    <source>
        <dbReference type="EMBL" id="XDK33949.1"/>
    </source>
</evidence>
<dbReference type="PANTHER" id="PTHR33990">
    <property type="entry name" value="PROTEIN YJDN-RELATED"/>
    <property type="match status" value="1"/>
</dbReference>